<dbReference type="GO" id="GO:0016301">
    <property type="term" value="F:kinase activity"/>
    <property type="evidence" value="ECO:0007669"/>
    <property type="project" value="UniProtKB-KW"/>
</dbReference>
<evidence type="ECO:0000256" key="1">
    <source>
        <dbReference type="ARBA" id="ARBA00022679"/>
    </source>
</evidence>
<evidence type="ECO:0000313" key="5">
    <source>
        <dbReference type="Proteomes" id="UP000003803"/>
    </source>
</evidence>
<dbReference type="RefSeq" id="WP_006875722.1">
    <property type="nucleotide sequence ID" value="NZ_DS544185.1"/>
</dbReference>
<feature type="domain" description="HipA-like C-terminal" evidence="3">
    <location>
        <begin position="175"/>
        <end position="277"/>
    </location>
</feature>
<dbReference type="InterPro" id="IPR012893">
    <property type="entry name" value="HipA-like_C"/>
</dbReference>
<proteinExistence type="predicted"/>
<dbReference type="AlphaFoldDB" id="B0PE33"/>
<organism evidence="4 5">
    <name type="scientific">Anaerotruncus colihominis DSM 17241</name>
    <dbReference type="NCBI Taxonomy" id="445972"/>
    <lineage>
        <taxon>Bacteria</taxon>
        <taxon>Bacillati</taxon>
        <taxon>Bacillota</taxon>
        <taxon>Clostridia</taxon>
        <taxon>Eubacteriales</taxon>
        <taxon>Oscillospiraceae</taxon>
        <taxon>Anaerotruncus</taxon>
    </lineage>
</organism>
<reference evidence="4" key="2">
    <citation type="submission" date="2013-09" db="EMBL/GenBank/DDBJ databases">
        <title>Draft genome sequence of Anaerotruncus colihominis(DSM 17241).</title>
        <authorList>
            <person name="Sudarsanam P."/>
            <person name="Ley R."/>
            <person name="Guruge J."/>
            <person name="Turnbaugh P.J."/>
            <person name="Mahowald M."/>
            <person name="Liep D."/>
            <person name="Gordon J."/>
        </authorList>
    </citation>
    <scope>NUCLEOTIDE SEQUENCE</scope>
    <source>
        <strain evidence="4">DSM 17241</strain>
    </source>
</reference>
<dbReference type="Proteomes" id="UP000003803">
    <property type="component" value="Unassembled WGS sequence"/>
</dbReference>
<dbReference type="Pfam" id="PF07804">
    <property type="entry name" value="HipA_C"/>
    <property type="match status" value="1"/>
</dbReference>
<evidence type="ECO:0000313" key="4">
    <source>
        <dbReference type="EMBL" id="EDS10222.1"/>
    </source>
</evidence>
<evidence type="ECO:0000256" key="2">
    <source>
        <dbReference type="ARBA" id="ARBA00022777"/>
    </source>
</evidence>
<gene>
    <name evidence="4" type="ORF">ANACOL_02818</name>
</gene>
<dbReference type="EMBL" id="ABGD02000024">
    <property type="protein sequence ID" value="EDS10222.1"/>
    <property type="molecule type" value="Genomic_DNA"/>
</dbReference>
<keyword evidence="5" id="KW-1185">Reference proteome</keyword>
<name>B0PE33_9FIRM</name>
<dbReference type="HOGENOM" id="CLU_042516_2_0_9"/>
<dbReference type="eggNOG" id="COG3550">
    <property type="taxonomic scope" value="Bacteria"/>
</dbReference>
<keyword evidence="1" id="KW-0808">Transferase</keyword>
<accession>B0PE33</accession>
<dbReference type="Gene3D" id="1.10.1070.20">
    <property type="match status" value="1"/>
</dbReference>
<sequence length="320" mass="36831">MDKYYLMYKDTPVISFGNHFEELTILDTACLPYGLRNRRIETAISLWLADRATPITRDNAEFLYMVLGKSRSPSAQRSTMLEFGGVSVNDFFWIKRAEESVTWAEVSPFIGSFKWSENDRAFGYGMLSGTASDALRPYRFSPEVTLQGNWSKCLVRKNDGVYLYKANDGDLREVEISKFGQMLGLDIVKYWAEDYEDVPCTVCKILSSESYQWITAEEIGEDEASVKYPEQFDTMQTFDYIIANPDRHAKNWGWVVDCELNPIKLTPLYDFNFALHSSISMETPDVLDVKLIGRAKSFLDSHINCPNRELYLSRIEELTK</sequence>
<protein>
    <recommendedName>
        <fullName evidence="3">HipA-like C-terminal domain-containing protein</fullName>
    </recommendedName>
</protein>
<keyword evidence="2" id="KW-0418">Kinase</keyword>
<reference evidence="4" key="1">
    <citation type="submission" date="2007-11" db="EMBL/GenBank/DDBJ databases">
        <authorList>
            <person name="Fulton L."/>
            <person name="Clifton S."/>
            <person name="Fulton B."/>
            <person name="Xu J."/>
            <person name="Minx P."/>
            <person name="Pepin K.H."/>
            <person name="Johnson M."/>
            <person name="Thiruvilangam P."/>
            <person name="Bhonagiri V."/>
            <person name="Nash W.E."/>
            <person name="Mardis E.R."/>
            <person name="Wilson R.K."/>
        </authorList>
    </citation>
    <scope>NUCLEOTIDE SEQUENCE [LARGE SCALE GENOMIC DNA]</scope>
    <source>
        <strain evidence="4">DSM 17241</strain>
    </source>
</reference>
<evidence type="ECO:0000259" key="3">
    <source>
        <dbReference type="Pfam" id="PF07804"/>
    </source>
</evidence>
<comment type="caution">
    <text evidence="4">The sequence shown here is derived from an EMBL/GenBank/DDBJ whole genome shotgun (WGS) entry which is preliminary data.</text>
</comment>